<dbReference type="SUPFAM" id="SSF54427">
    <property type="entry name" value="NTF2-like"/>
    <property type="match status" value="1"/>
</dbReference>
<evidence type="ECO:0000313" key="8">
    <source>
        <dbReference type="Proteomes" id="UP001285354"/>
    </source>
</evidence>
<keyword evidence="8" id="KW-1185">Reference proteome</keyword>
<gene>
    <name evidence="7" type="ORF">QTJ16_004290</name>
</gene>
<dbReference type="Pfam" id="PF02982">
    <property type="entry name" value="Scytalone_dh"/>
    <property type="match status" value="1"/>
</dbReference>
<dbReference type="PIRSF" id="PIRSF024851">
    <property type="entry name" value="SCD1"/>
    <property type="match status" value="1"/>
</dbReference>
<organism evidence="7 8">
    <name type="scientific">Diplocarpon rosae</name>
    <dbReference type="NCBI Taxonomy" id="946125"/>
    <lineage>
        <taxon>Eukaryota</taxon>
        <taxon>Fungi</taxon>
        <taxon>Dikarya</taxon>
        <taxon>Ascomycota</taxon>
        <taxon>Pezizomycotina</taxon>
        <taxon>Leotiomycetes</taxon>
        <taxon>Helotiales</taxon>
        <taxon>Drepanopezizaceae</taxon>
        <taxon>Diplocarpon</taxon>
    </lineage>
</organism>
<feature type="active site" evidence="4">
    <location>
        <position position="45"/>
    </location>
</feature>
<name>A0AAD9WDC6_9HELO</name>
<dbReference type="InterPro" id="IPR049884">
    <property type="entry name" value="Scytalone_dh"/>
</dbReference>
<feature type="binding site" evidence="5">
    <location>
        <position position="13"/>
    </location>
    <ligand>
        <name>substrate</name>
    </ligand>
</feature>
<dbReference type="InterPro" id="IPR004235">
    <property type="entry name" value="Scytalone_dehydratase"/>
</dbReference>
<dbReference type="GO" id="GO:0006582">
    <property type="term" value="P:melanin metabolic process"/>
    <property type="evidence" value="ECO:0007669"/>
    <property type="project" value="InterPro"/>
</dbReference>
<comment type="caution">
    <text evidence="7">The sequence shown here is derived from an EMBL/GenBank/DDBJ whole genome shotgun (WGS) entry which is preliminary data.</text>
</comment>
<keyword evidence="2 3" id="KW-0456">Lyase</keyword>
<dbReference type="AlphaFoldDB" id="A0AAD9WDC6"/>
<dbReference type="EMBL" id="JAUBYV010000006">
    <property type="protein sequence ID" value="KAK2626028.1"/>
    <property type="molecule type" value="Genomic_DNA"/>
</dbReference>
<evidence type="ECO:0000259" key="6">
    <source>
        <dbReference type="Pfam" id="PF02982"/>
    </source>
</evidence>
<sequence length="170" mass="18762">MASPSGEIDYRSFLDKLWEAMPSDEFVAMVSSPAVLGNPLLRTQHFIGGTRWEKVSADEIVGWHQLRVPHQKYRDAALTEVAVKGHAHSTNQHWYRRIDGVWKFAGLSPDIRWSEYDFDKVFEEGREAFGDEVKGETAAVAVAVAAPAAAEANVVPATILETAAVEPTIV</sequence>
<evidence type="ECO:0000256" key="5">
    <source>
        <dbReference type="PIRSR" id="PIRSR024851-51"/>
    </source>
</evidence>
<comment type="similarity">
    <text evidence="1 3">Belongs to the scytalone dehydratase family.</text>
</comment>
<dbReference type="GO" id="GO:0030411">
    <property type="term" value="F:scytalone dehydratase activity"/>
    <property type="evidence" value="ECO:0007669"/>
    <property type="project" value="InterPro"/>
</dbReference>
<reference evidence="7" key="1">
    <citation type="submission" date="2023-06" db="EMBL/GenBank/DDBJ databases">
        <title>Draft genome of Marssonina rosae.</title>
        <authorList>
            <person name="Cheng Q."/>
        </authorList>
    </citation>
    <scope>NUCLEOTIDE SEQUENCE</scope>
    <source>
        <strain evidence="7">R4</strain>
    </source>
</reference>
<proteinExistence type="inferred from homology"/>
<feature type="domain" description="Scytalone dehydratase-like" evidence="6">
    <location>
        <begin position="3"/>
        <end position="129"/>
    </location>
</feature>
<accession>A0AAD9WDC6</accession>
<evidence type="ECO:0000313" key="7">
    <source>
        <dbReference type="EMBL" id="KAK2626028.1"/>
    </source>
</evidence>
<dbReference type="Gene3D" id="3.10.450.50">
    <property type="match status" value="1"/>
</dbReference>
<evidence type="ECO:0000256" key="3">
    <source>
        <dbReference type="PIRNR" id="PIRNR024851"/>
    </source>
</evidence>
<evidence type="ECO:0000256" key="1">
    <source>
        <dbReference type="ARBA" id="ARBA00008584"/>
    </source>
</evidence>
<protein>
    <recommendedName>
        <fullName evidence="6">Scytalone dehydratase-like domain-containing protein</fullName>
    </recommendedName>
</protein>
<feature type="active site" evidence="4">
    <location>
        <position position="70"/>
    </location>
</feature>
<feature type="binding site" evidence="5">
    <location>
        <position position="10"/>
    </location>
    <ligand>
        <name>substrate</name>
    </ligand>
</feature>
<feature type="binding site" evidence="5">
    <location>
        <position position="91"/>
    </location>
    <ligand>
        <name>substrate</name>
    </ligand>
</feature>
<dbReference type="Proteomes" id="UP001285354">
    <property type="component" value="Unassembled WGS sequence"/>
</dbReference>
<evidence type="ECO:0000256" key="2">
    <source>
        <dbReference type="ARBA" id="ARBA00023239"/>
    </source>
</evidence>
<evidence type="ECO:0000256" key="4">
    <source>
        <dbReference type="PIRSR" id="PIRSR024851-50"/>
    </source>
</evidence>
<dbReference type="InterPro" id="IPR032710">
    <property type="entry name" value="NTF2-like_dom_sf"/>
</dbReference>